<dbReference type="Pfam" id="PF04307">
    <property type="entry name" value="YdjM"/>
    <property type="match status" value="1"/>
</dbReference>
<dbReference type="InterPro" id="IPR053170">
    <property type="entry name" value="Transcription_regulator"/>
</dbReference>
<name>A0ABX1NPB8_9RHOO</name>
<dbReference type="Proteomes" id="UP000634522">
    <property type="component" value="Unassembled WGS sequence"/>
</dbReference>
<keyword evidence="1" id="KW-0812">Transmembrane</keyword>
<keyword evidence="1" id="KW-1133">Transmembrane helix</keyword>
<dbReference type="GO" id="GO:0016787">
    <property type="term" value="F:hydrolase activity"/>
    <property type="evidence" value="ECO:0007669"/>
    <property type="project" value="UniProtKB-KW"/>
</dbReference>
<feature type="transmembrane region" description="Helical" evidence="1">
    <location>
        <begin position="174"/>
        <end position="193"/>
    </location>
</feature>
<proteinExistence type="predicted"/>
<dbReference type="InterPro" id="IPR007404">
    <property type="entry name" value="YdjM-like"/>
</dbReference>
<accession>A0ABX1NPB8</accession>
<dbReference type="PANTHER" id="PTHR40031">
    <property type="entry name" value="HYPOTHETICAL MEMBRANE SPANNING PROTEIN"/>
    <property type="match status" value="1"/>
</dbReference>
<keyword evidence="3" id="KW-1185">Reference proteome</keyword>
<evidence type="ECO:0000313" key="3">
    <source>
        <dbReference type="Proteomes" id="UP000634522"/>
    </source>
</evidence>
<organism evidence="2 3">
    <name type="scientific">Aromatoleum toluolicum</name>
    <dbReference type="NCBI Taxonomy" id="90060"/>
    <lineage>
        <taxon>Bacteria</taxon>
        <taxon>Pseudomonadati</taxon>
        <taxon>Pseudomonadota</taxon>
        <taxon>Betaproteobacteria</taxon>
        <taxon>Rhodocyclales</taxon>
        <taxon>Rhodocyclaceae</taxon>
        <taxon>Aromatoleum</taxon>
    </lineage>
</organism>
<dbReference type="RefSeq" id="WP_169143711.1">
    <property type="nucleotide sequence ID" value="NZ_WTVS01000166.1"/>
</dbReference>
<evidence type="ECO:0000313" key="2">
    <source>
        <dbReference type="EMBL" id="NMG01224.1"/>
    </source>
</evidence>
<protein>
    <submittedName>
        <fullName evidence="2">Metal-dependent hydrolase</fullName>
    </submittedName>
</protein>
<feature type="transmembrane region" description="Helical" evidence="1">
    <location>
        <begin position="143"/>
        <end position="168"/>
    </location>
</feature>
<sequence length="369" mass="40072">MDTLTHALSGAIVGRLLAARRPAASLTAAATPSASAAPLPVWQTVAAGAAAAAFPDLDFVLGYVSELAYLRGHRGVTHSLVLLPLWGLLLAWLFAHLARRSRPGTDWRGFYTVACAGILIHIGGDLITQFGTMILAPFSDRRFGWGTTFIIDLVLTGVLVAGLVASALWRTSRIPAATALALVVAWIGVGALGRGEAIAAARSWAAANKVPVVEVDAAPRPASPFNWTAIVFDGEHYHYAHLNTRRSEILAADPDDNFIRRFSAPYRPVALAQWETRPRFGNADLQGFAREVWGKEDFAFYRWFAMFPVLDHAQQDASGSLCAAFRDLRFEIPGRVDLPFIYGLCGTPGADGWRLYKVVAEGRRWVIGH</sequence>
<feature type="transmembrane region" description="Helical" evidence="1">
    <location>
        <begin position="76"/>
        <end position="98"/>
    </location>
</feature>
<keyword evidence="1" id="KW-0472">Membrane</keyword>
<dbReference type="PANTHER" id="PTHR40031:SF1">
    <property type="entry name" value="MEMBRANE-BOUND METAL-DEPENDENT HYDROLASE"/>
    <property type="match status" value="1"/>
</dbReference>
<comment type="caution">
    <text evidence="2">The sequence shown here is derived from an EMBL/GenBank/DDBJ whole genome shotgun (WGS) entry which is preliminary data.</text>
</comment>
<feature type="transmembrane region" description="Helical" evidence="1">
    <location>
        <begin position="110"/>
        <end position="136"/>
    </location>
</feature>
<dbReference type="EMBL" id="WTVS01000166">
    <property type="protein sequence ID" value="NMG01224.1"/>
    <property type="molecule type" value="Genomic_DNA"/>
</dbReference>
<gene>
    <name evidence="2" type="ORF">GPA27_28065</name>
</gene>
<reference evidence="2 3" key="1">
    <citation type="submission" date="2019-12" db="EMBL/GenBank/DDBJ databases">
        <title>Comparative genomics gives insights into the taxonomy of the Azoarcus-Aromatoleum group and reveals separate origins of nif in the plant-associated Azoarcus and non-plant-associated Aromatoleum sub-groups.</title>
        <authorList>
            <person name="Lafos M."/>
            <person name="Maluk M."/>
            <person name="Batista M."/>
            <person name="Junghare M."/>
            <person name="Carmona M."/>
            <person name="Faoro H."/>
            <person name="Cruz L.M."/>
            <person name="Battistoni F."/>
            <person name="De Souza E."/>
            <person name="Pedrosa F."/>
            <person name="Chen W.-M."/>
            <person name="Poole P.S."/>
            <person name="Dixon R.A."/>
            <person name="James E.K."/>
        </authorList>
    </citation>
    <scope>NUCLEOTIDE SEQUENCE [LARGE SCALE GENOMIC DNA]</scope>
    <source>
        <strain evidence="2 3">T</strain>
    </source>
</reference>
<evidence type="ECO:0000256" key="1">
    <source>
        <dbReference type="SAM" id="Phobius"/>
    </source>
</evidence>
<keyword evidence="2" id="KW-0378">Hydrolase</keyword>